<dbReference type="Proteomes" id="UP000190328">
    <property type="component" value="Unassembled WGS sequence"/>
</dbReference>
<gene>
    <name evidence="2" type="ORF">SAMN02745116_00924</name>
</gene>
<organism evidence="2 3">
    <name type="scientific">Pilibacter termitis</name>
    <dbReference type="NCBI Taxonomy" id="263852"/>
    <lineage>
        <taxon>Bacteria</taxon>
        <taxon>Bacillati</taxon>
        <taxon>Bacillota</taxon>
        <taxon>Bacilli</taxon>
        <taxon>Lactobacillales</taxon>
        <taxon>Enterococcaceae</taxon>
        <taxon>Pilibacter</taxon>
    </lineage>
</organism>
<dbReference type="GO" id="GO:0030313">
    <property type="term" value="C:cell envelope"/>
    <property type="evidence" value="ECO:0007669"/>
    <property type="project" value="UniProtKB-SubCell"/>
</dbReference>
<evidence type="ECO:0000256" key="1">
    <source>
        <dbReference type="ARBA" id="ARBA00004196"/>
    </source>
</evidence>
<dbReference type="AlphaFoldDB" id="A0A1T4M4H2"/>
<evidence type="ECO:0000313" key="2">
    <source>
        <dbReference type="EMBL" id="SJZ61785.1"/>
    </source>
</evidence>
<dbReference type="Gene3D" id="2.60.40.4270">
    <property type="entry name" value="Listeria-Bacteroides repeat domain"/>
    <property type="match status" value="5"/>
</dbReference>
<comment type="subcellular location">
    <subcellularLocation>
        <location evidence="1">Cell envelope</location>
    </subcellularLocation>
</comment>
<keyword evidence="3" id="KW-1185">Reference proteome</keyword>
<accession>A0A1T4M4H2</accession>
<dbReference type="InterPro" id="IPR042229">
    <property type="entry name" value="Listeria/Bacterioides_rpt_sf"/>
</dbReference>
<dbReference type="EMBL" id="FUXI01000008">
    <property type="protein sequence ID" value="SJZ61785.1"/>
    <property type="molecule type" value="Genomic_DNA"/>
</dbReference>
<proteinExistence type="predicted"/>
<reference evidence="2 3" key="1">
    <citation type="submission" date="2017-02" db="EMBL/GenBank/DDBJ databases">
        <authorList>
            <person name="Peterson S.W."/>
        </authorList>
    </citation>
    <scope>NUCLEOTIDE SEQUENCE [LARGE SCALE GENOMIC DNA]</scope>
    <source>
        <strain evidence="2 3">ATCC BAA-1030</strain>
    </source>
</reference>
<dbReference type="STRING" id="263852.SAMN02745116_00924"/>
<dbReference type="InterPro" id="IPR013378">
    <property type="entry name" value="InlB-like_B-rpt"/>
</dbReference>
<evidence type="ECO:0000313" key="3">
    <source>
        <dbReference type="Proteomes" id="UP000190328"/>
    </source>
</evidence>
<dbReference type="RefSeq" id="WP_078806854.1">
    <property type="nucleotide sequence ID" value="NZ_FUXI01000008.1"/>
</dbReference>
<protein>
    <submittedName>
        <fullName evidence="2">Listeria/Bacterioides repeat-containing protein</fullName>
    </submittedName>
</protein>
<name>A0A1T4M4H2_9ENTE</name>
<sequence>MWSYKREREKKIQTGKKIGAVLFFSLLLNIFLFAKSTSVQADDLATPPVQEIGQTEQLTLAEQLMAQEEPQIIGPKKDRAMRPRPRAMSGDFWVLYYAEDRNGNVLHRAEQHEQLSINGVTPAIGSSYVLQTYPSNKAPAGQKFSHWSLPSGLASWVKLQDGETIYYDYNMDRGRGVDFYIDKQMFHPDSFKGYTNGSTAAQLVNPHNRQSVIVLMAKFRGINDPTRITYDANGGSGNGPTGPTTANYGQNFTPPMNTFTPPAGKYFKRWATESNDRGYYFEQNQTVSFPMTQDTVTLYAIWSNNPPPTTRVTFDGNGQTSGNAPSAQTATLNSSFTFPNQGSLVKDGYQFDGWNTNNAGTGTNYSAGSSIIWTNSSSAVTLYAKWKPVVSNITYDLNGGTGRTPTAPSSATYGSIFVSPNSNNISKTGYTLTGWNTARDGSGRNYQAAQQATWQEKAGNVTLYAQWAPVRSAITYDLNGGSGNAPTNPNTATFGSIFVSPSGSPSWSKTGYNFTGWNTARDGSGRSYQAGQQATWQETATNVTLYAVWTPIQVLIKYHGNNATSGNAPADQQISYGTTYTMAGQGTLQRTGYTFVCWNTQANGSGQDYLPNQQYTMNNSTPGTMDLYAKWKVTTGEVRVHFIDELGNDLHAPIKITHKVGDRISMKNANNDSNVDISQTVNRIVNQYYRVPVFKDGANLSANTLDENLVEVLPNYRDVYYIFQGALTIKEVPTFDFGTVEVSAAKVKAPIDTIKDNLIISDTQINTRGWNLTVSLSKKFTNNRGKELSPTLVLTNSSNQEVDIQYGNSKVLESTRWSTTTPPQNEWNLSNLWKNNKNTFRMEFDGRTLPEYGDYQGELEWHLNIVP</sequence>
<dbReference type="OrthoDB" id="2195281at2"/>
<dbReference type="Pfam" id="PF09479">
    <property type="entry name" value="Flg_new"/>
    <property type="match status" value="5"/>
</dbReference>
<dbReference type="NCBIfam" id="TIGR02543">
    <property type="entry name" value="List_Bact_rpt"/>
    <property type="match status" value="3"/>
</dbReference>